<name>A0AAV3QW95_LITER</name>
<protein>
    <recommendedName>
        <fullName evidence="6">DELLA protein RGL1</fullName>
    </recommendedName>
</protein>
<comment type="caution">
    <text evidence="4">The sequence shown here is derived from an EMBL/GenBank/DDBJ whole genome shotgun (WGS) entry which is preliminary data.</text>
</comment>
<proteinExistence type="inferred from homology"/>
<reference evidence="4 5" key="1">
    <citation type="submission" date="2024-01" db="EMBL/GenBank/DDBJ databases">
        <title>The complete chloroplast genome sequence of Lithospermum erythrorhizon: insights into the phylogenetic relationship among Boraginaceae species and the maternal lineages of purple gromwells.</title>
        <authorList>
            <person name="Okada T."/>
            <person name="Watanabe K."/>
        </authorList>
    </citation>
    <scope>NUCLEOTIDE SEQUENCE [LARGE SCALE GENOMIC DNA]</scope>
</reference>
<dbReference type="PANTHER" id="PTHR31636">
    <property type="entry name" value="OSJNBA0084A10.13 PROTEIN-RELATED"/>
    <property type="match status" value="1"/>
</dbReference>
<dbReference type="PROSITE" id="PS50985">
    <property type="entry name" value="GRAS"/>
    <property type="match status" value="1"/>
</dbReference>
<accession>A0AAV3QW95</accession>
<evidence type="ECO:0008006" key="6">
    <source>
        <dbReference type="Google" id="ProtNLM"/>
    </source>
</evidence>
<evidence type="ECO:0000256" key="2">
    <source>
        <dbReference type="ARBA" id="ARBA00023163"/>
    </source>
</evidence>
<evidence type="ECO:0000313" key="5">
    <source>
        <dbReference type="Proteomes" id="UP001454036"/>
    </source>
</evidence>
<organism evidence="4 5">
    <name type="scientific">Lithospermum erythrorhizon</name>
    <name type="common">Purple gromwell</name>
    <name type="synonym">Lithospermum officinale var. erythrorhizon</name>
    <dbReference type="NCBI Taxonomy" id="34254"/>
    <lineage>
        <taxon>Eukaryota</taxon>
        <taxon>Viridiplantae</taxon>
        <taxon>Streptophyta</taxon>
        <taxon>Embryophyta</taxon>
        <taxon>Tracheophyta</taxon>
        <taxon>Spermatophyta</taxon>
        <taxon>Magnoliopsida</taxon>
        <taxon>eudicotyledons</taxon>
        <taxon>Gunneridae</taxon>
        <taxon>Pentapetalae</taxon>
        <taxon>asterids</taxon>
        <taxon>lamiids</taxon>
        <taxon>Boraginales</taxon>
        <taxon>Boraginaceae</taxon>
        <taxon>Boraginoideae</taxon>
        <taxon>Lithospermeae</taxon>
        <taxon>Lithospermum</taxon>
    </lineage>
</organism>
<evidence type="ECO:0000256" key="1">
    <source>
        <dbReference type="ARBA" id="ARBA00023015"/>
    </source>
</evidence>
<feature type="short sequence motif" description="VHIID" evidence="3">
    <location>
        <begin position="269"/>
        <end position="273"/>
    </location>
</feature>
<dbReference type="Proteomes" id="UP001454036">
    <property type="component" value="Unassembled WGS sequence"/>
</dbReference>
<feature type="region of interest" description="SAW" evidence="3">
    <location>
        <begin position="450"/>
        <end position="526"/>
    </location>
</feature>
<keyword evidence="1" id="KW-0805">Transcription regulation</keyword>
<keyword evidence="5" id="KW-1185">Reference proteome</keyword>
<comment type="caution">
    <text evidence="3">Lacks conserved residue(s) required for the propagation of feature annotation.</text>
</comment>
<dbReference type="AlphaFoldDB" id="A0AAV3QW95"/>
<dbReference type="InterPro" id="IPR005202">
    <property type="entry name" value="TF_GRAS"/>
</dbReference>
<evidence type="ECO:0000313" key="4">
    <source>
        <dbReference type="EMBL" id="GAA0168397.1"/>
    </source>
</evidence>
<comment type="similarity">
    <text evidence="3">Belongs to the GRAS family.</text>
</comment>
<dbReference type="EMBL" id="BAABME010006455">
    <property type="protein sequence ID" value="GAA0168397.1"/>
    <property type="molecule type" value="Genomic_DNA"/>
</dbReference>
<gene>
    <name evidence="4" type="ORF">LIER_23123</name>
</gene>
<dbReference type="Pfam" id="PF03514">
    <property type="entry name" value="GRAS"/>
    <property type="match status" value="1"/>
</dbReference>
<keyword evidence="2" id="KW-0804">Transcription</keyword>
<evidence type="ECO:0000256" key="3">
    <source>
        <dbReference type="PROSITE-ProRule" id="PRU01191"/>
    </source>
</evidence>
<feature type="region of interest" description="Leucine repeat II (LRII)" evidence="3">
    <location>
        <begin position="315"/>
        <end position="347"/>
    </location>
</feature>
<sequence>MYIFVLFMAQRNHICDGGSASEDTADFKEENSMSEEEVMPYVFPNEQHVPNCKEDSPSLDEAATVKELHALFKLFTDYGSRVRRFNGQQIIVESSEAQHIRIVDPKLSTNAIIRLAGEKFIEFLETSDIDFLMAGHLFSYQFSSLNKEVARDAMLIFYLLASAEKVGQKHFDHARKLLDRCDELSSSEGDPVQRLVFYFSKALNERIDQETRKMRSINFWKKQFFGVEEELMSIDSTYLAVFKAIPAGLIIDLAAIQAIVDHVPAARKIHIIDFSIKGGQQHSILMQALMAQRKPPLQHLKITAVTTKSKHKIEETGNRLRNFGQSLNLPFSFHVVIVDDILNLEEALLPVDHDETVIVYSAFFLRTMLAEPDRLEHLFRVIKNTKPYLMIVAEVETNHNSPGFGSRFIEALFFYGAQFDCLEDCMKNDESNRFNVESFYYSRGIHNVVAAEGEQRTFSKVKVEVWRAFFERFGMVETSLGITPLKQAQLVLKDFPSASSSTFEMDGKCLIIGWKETPLYSLSAWKFN</sequence>